<evidence type="ECO:0000256" key="5">
    <source>
        <dbReference type="ARBA" id="ARBA00022840"/>
    </source>
</evidence>
<comment type="caution">
    <text evidence="11">The sequence shown here is derived from an EMBL/GenBank/DDBJ whole genome shotgun (WGS) entry which is preliminary data.</text>
</comment>
<reference evidence="11 12" key="1">
    <citation type="submission" date="2019-02" db="EMBL/GenBank/DDBJ databases">
        <title>Apibacter muscae sp. nov.: a novel member of the house fly microbiota.</title>
        <authorList>
            <person name="Park R."/>
        </authorList>
    </citation>
    <scope>NUCLEOTIDE SEQUENCE [LARGE SCALE GENOMIC DNA]</scope>
    <source>
        <strain evidence="11 12">AL1</strain>
    </source>
</reference>
<proteinExistence type="predicted"/>
<dbReference type="OrthoDB" id="9780296at2"/>
<dbReference type="AlphaFoldDB" id="A0A563DIQ1"/>
<evidence type="ECO:0000256" key="8">
    <source>
        <dbReference type="SAM" id="Phobius"/>
    </source>
</evidence>
<dbReference type="InterPro" id="IPR027417">
    <property type="entry name" value="P-loop_NTPase"/>
</dbReference>
<dbReference type="Pfam" id="PF00664">
    <property type="entry name" value="ABC_membrane"/>
    <property type="match status" value="1"/>
</dbReference>
<evidence type="ECO:0000256" key="4">
    <source>
        <dbReference type="ARBA" id="ARBA00022741"/>
    </source>
</evidence>
<dbReference type="InterPro" id="IPR003593">
    <property type="entry name" value="AAA+_ATPase"/>
</dbReference>
<feature type="transmembrane region" description="Helical" evidence="8">
    <location>
        <begin position="145"/>
        <end position="164"/>
    </location>
</feature>
<organism evidence="11 12">
    <name type="scientific">Apibacter muscae</name>
    <dbReference type="NCBI Taxonomy" id="2509004"/>
    <lineage>
        <taxon>Bacteria</taxon>
        <taxon>Pseudomonadati</taxon>
        <taxon>Bacteroidota</taxon>
        <taxon>Flavobacteriia</taxon>
        <taxon>Flavobacteriales</taxon>
        <taxon>Weeksellaceae</taxon>
        <taxon>Apibacter</taxon>
    </lineage>
</organism>
<evidence type="ECO:0000256" key="3">
    <source>
        <dbReference type="ARBA" id="ARBA00022692"/>
    </source>
</evidence>
<keyword evidence="6 8" id="KW-1133">Transmembrane helix</keyword>
<dbReference type="Gene3D" id="3.40.50.300">
    <property type="entry name" value="P-loop containing nucleotide triphosphate hydrolases"/>
    <property type="match status" value="1"/>
</dbReference>
<evidence type="ECO:0000256" key="6">
    <source>
        <dbReference type="ARBA" id="ARBA00022989"/>
    </source>
</evidence>
<dbReference type="Proteomes" id="UP000319499">
    <property type="component" value="Unassembled WGS sequence"/>
</dbReference>
<keyword evidence="5 11" id="KW-0067">ATP-binding</keyword>
<dbReference type="RefSeq" id="WP_146291692.1">
    <property type="nucleotide sequence ID" value="NZ_SELH01000013.1"/>
</dbReference>
<feature type="domain" description="ABC transporter" evidence="9">
    <location>
        <begin position="348"/>
        <end position="582"/>
    </location>
</feature>
<dbReference type="InterPro" id="IPR039421">
    <property type="entry name" value="Type_1_exporter"/>
</dbReference>
<keyword evidence="3 8" id="KW-0812">Transmembrane</keyword>
<dbReference type="PROSITE" id="PS50929">
    <property type="entry name" value="ABC_TM1F"/>
    <property type="match status" value="1"/>
</dbReference>
<dbReference type="Gene3D" id="1.20.1560.10">
    <property type="entry name" value="ABC transporter type 1, transmembrane domain"/>
    <property type="match status" value="1"/>
</dbReference>
<dbReference type="GO" id="GO:0005886">
    <property type="term" value="C:plasma membrane"/>
    <property type="evidence" value="ECO:0007669"/>
    <property type="project" value="UniProtKB-SubCell"/>
</dbReference>
<dbReference type="CDD" id="cd18544">
    <property type="entry name" value="ABC_6TM_TmrA_like"/>
    <property type="match status" value="1"/>
</dbReference>
<dbReference type="GO" id="GO:0005524">
    <property type="term" value="F:ATP binding"/>
    <property type="evidence" value="ECO:0007669"/>
    <property type="project" value="UniProtKB-KW"/>
</dbReference>
<dbReference type="PANTHER" id="PTHR43394">
    <property type="entry name" value="ATP-DEPENDENT PERMEASE MDL1, MITOCHONDRIAL"/>
    <property type="match status" value="1"/>
</dbReference>
<feature type="transmembrane region" description="Helical" evidence="8">
    <location>
        <begin position="248"/>
        <end position="271"/>
    </location>
</feature>
<evidence type="ECO:0000256" key="1">
    <source>
        <dbReference type="ARBA" id="ARBA00004651"/>
    </source>
</evidence>
<evidence type="ECO:0000313" key="11">
    <source>
        <dbReference type="EMBL" id="TWP29891.1"/>
    </source>
</evidence>
<feature type="transmembrane region" description="Helical" evidence="8">
    <location>
        <begin position="283"/>
        <end position="300"/>
    </location>
</feature>
<comment type="subcellular location">
    <subcellularLocation>
        <location evidence="1">Cell membrane</location>
        <topology evidence="1">Multi-pass membrane protein</topology>
    </subcellularLocation>
</comment>
<name>A0A563DIQ1_9FLAO</name>
<dbReference type="FunFam" id="3.40.50.300:FF:000287">
    <property type="entry name" value="Multidrug ABC transporter ATP-binding protein"/>
    <property type="match status" value="1"/>
</dbReference>
<gene>
    <name evidence="11" type="ORF">ETU09_02605</name>
</gene>
<dbReference type="InterPro" id="IPR011527">
    <property type="entry name" value="ABC1_TM_dom"/>
</dbReference>
<evidence type="ECO:0000313" key="12">
    <source>
        <dbReference type="Proteomes" id="UP000319499"/>
    </source>
</evidence>
<accession>A0A563DIQ1</accession>
<keyword evidence="12" id="KW-1185">Reference proteome</keyword>
<dbReference type="SMART" id="SM00382">
    <property type="entry name" value="AAA"/>
    <property type="match status" value="1"/>
</dbReference>
<dbReference type="SUPFAM" id="SSF90123">
    <property type="entry name" value="ABC transporter transmembrane region"/>
    <property type="match status" value="1"/>
</dbReference>
<keyword evidence="7 8" id="KW-0472">Membrane</keyword>
<dbReference type="PROSITE" id="PS50893">
    <property type="entry name" value="ABC_TRANSPORTER_2"/>
    <property type="match status" value="1"/>
</dbReference>
<sequence>MKRDQEKSIQSKGAITRLLKLGRKHTLWFYSTILTALFLAFISSYRPVLISQAIDIDILQNKNFSGLYLSLLYIFILLVLEVSLQFLLSYISSFLAQNVIYNLRIKLYKKLIYFKTAYFDQTPLGALVTRVISDIETISTIYTDGILMVLGDILRILFVIIMMYSINWKLATVALFIFPIMILITRIFQKAIKKAFSQERTQTSIQNSFLQERLSGMMIVQVFNQRSKEYKNFFKINQELEKAYLKTVFYFSLFFPVVDIITGIAIGVMIWFSGHEALSQQGISPGIVIAFTTSYINMLVRPMRQIADRFNSIQRGIVGAERVFTILDSKEEMPNTGTTKKDHLQGSIVFDRVNFSYTEDQPILKNLSFSVQPGEKIAIVGATGAGKSTIINLLSRFYDISSGHIYIDGIDLQDYELNNLRSHIAVVLQDVFLFNQTIFQNITLGNPKITYEQIREAAKKIQIDDFIMSLPNGYFYEVSERGSSISQGQRQLISFLRAYVYNPSILVLDEATSSIDSKSEGLIQVATEQITQNRTSIIIAHRLSTIHNADKILVLDHGQIQEIGSHNELMAKDGHYRKLYEAQFSKK</sequence>
<evidence type="ECO:0000259" key="9">
    <source>
        <dbReference type="PROSITE" id="PS50893"/>
    </source>
</evidence>
<keyword evidence="2" id="KW-0813">Transport</keyword>
<dbReference type="EMBL" id="SELH01000013">
    <property type="protein sequence ID" value="TWP29891.1"/>
    <property type="molecule type" value="Genomic_DNA"/>
</dbReference>
<dbReference type="InterPro" id="IPR003439">
    <property type="entry name" value="ABC_transporter-like_ATP-bd"/>
</dbReference>
<dbReference type="PROSITE" id="PS00211">
    <property type="entry name" value="ABC_TRANSPORTER_1"/>
    <property type="match status" value="1"/>
</dbReference>
<dbReference type="InterPro" id="IPR017871">
    <property type="entry name" value="ABC_transporter-like_CS"/>
</dbReference>
<evidence type="ECO:0000256" key="7">
    <source>
        <dbReference type="ARBA" id="ARBA00023136"/>
    </source>
</evidence>
<dbReference type="InterPro" id="IPR036640">
    <property type="entry name" value="ABC1_TM_sf"/>
</dbReference>
<dbReference type="Pfam" id="PF00005">
    <property type="entry name" value="ABC_tran"/>
    <property type="match status" value="1"/>
</dbReference>
<protein>
    <submittedName>
        <fullName evidence="11">ABC transporter ATP-binding protein</fullName>
    </submittedName>
</protein>
<feature type="transmembrane region" description="Helical" evidence="8">
    <location>
        <begin position="27"/>
        <end position="45"/>
    </location>
</feature>
<evidence type="ECO:0000259" key="10">
    <source>
        <dbReference type="PROSITE" id="PS50929"/>
    </source>
</evidence>
<dbReference type="GO" id="GO:0015421">
    <property type="term" value="F:ABC-type oligopeptide transporter activity"/>
    <property type="evidence" value="ECO:0007669"/>
    <property type="project" value="TreeGrafter"/>
</dbReference>
<keyword evidence="4" id="KW-0547">Nucleotide-binding</keyword>
<dbReference type="PANTHER" id="PTHR43394:SF1">
    <property type="entry name" value="ATP-BINDING CASSETTE SUB-FAMILY B MEMBER 10, MITOCHONDRIAL"/>
    <property type="match status" value="1"/>
</dbReference>
<dbReference type="SUPFAM" id="SSF52540">
    <property type="entry name" value="P-loop containing nucleoside triphosphate hydrolases"/>
    <property type="match status" value="1"/>
</dbReference>
<feature type="transmembrane region" description="Helical" evidence="8">
    <location>
        <begin position="65"/>
        <end position="88"/>
    </location>
</feature>
<feature type="domain" description="ABC transmembrane type-1" evidence="10">
    <location>
        <begin position="33"/>
        <end position="315"/>
    </location>
</feature>
<evidence type="ECO:0000256" key="2">
    <source>
        <dbReference type="ARBA" id="ARBA00022448"/>
    </source>
</evidence>
<dbReference type="GO" id="GO:0016887">
    <property type="term" value="F:ATP hydrolysis activity"/>
    <property type="evidence" value="ECO:0007669"/>
    <property type="project" value="InterPro"/>
</dbReference>